<dbReference type="PANTHER" id="PTHR43649">
    <property type="entry name" value="ARABINOSE-BINDING PROTEIN-RELATED"/>
    <property type="match status" value="1"/>
</dbReference>
<sequence length="577" mass="65110">MKGKTGKMILTLILVLSLTITMIGCSGNNNEEANNSNVNSSKGADKGSNDKQASEKLEPITFSFFAEDPNPNWVDMRDDIGKAITEKTGVSLDAEFAVGDPSQKVSLIAVSGEYPDLISAKNDINKMVDADALLDLTDLIEKHAPNIKKLYGKYMKRLRYSETDHSIYALPTYAGVDGIGFSATGGFELQHRVVKELGYPKIRTVKDFENAIKTYLDKHPTNEKGEKNIGLSLLAEDWRILISVTNPAFLTTGAPDDGEYYINPETYEAMYHFRRPEEKEYFRWLNHMNDIGLLDRESFIQKFDQYKAKIASGSVLGLIDQDWEYGDGERSLKAEGKFDHAYGHYPVTLNEQFKDHSFQSTGFMAGYGISISKTCKDPVRAIKFLDYLASEEGQVLTYWGVEGMHYVVENGVRKIPQEINDQKINDSINFSKKTGIGFYNNIGPHYGDGVKDSTGNYITTNFPEQIEASYNDVEKEVLTGYGIKNWKELFPGESEFPVKPWGVAWNISAPADSKVSVLAEKMKDITWKRIPEAILAKPEKFDVIWDVYMKDIEKAGVKEMEKEYTKLIQARVKLWNE</sequence>
<dbReference type="RefSeq" id="WP_060625378.1">
    <property type="nucleotide sequence ID" value="NZ_LCZJ02000033.1"/>
</dbReference>
<dbReference type="Gene3D" id="3.40.190.10">
    <property type="entry name" value="Periplasmic binding protein-like II"/>
    <property type="match status" value="2"/>
</dbReference>
<evidence type="ECO:0000313" key="2">
    <source>
        <dbReference type="EMBL" id="KTD84670.1"/>
    </source>
</evidence>
<evidence type="ECO:0000256" key="1">
    <source>
        <dbReference type="SAM" id="MobiDB-lite"/>
    </source>
</evidence>
<dbReference type="EMBL" id="LCZJ02000033">
    <property type="protein sequence ID" value="KTD84670.1"/>
    <property type="molecule type" value="Genomic_DNA"/>
</dbReference>
<feature type="compositionally biased region" description="Low complexity" evidence="1">
    <location>
        <begin position="29"/>
        <end position="41"/>
    </location>
</feature>
<dbReference type="SUPFAM" id="SSF53850">
    <property type="entry name" value="Periplasmic binding protein-like II"/>
    <property type="match status" value="1"/>
</dbReference>
<dbReference type="OrthoDB" id="54751at2"/>
<gene>
    <name evidence="2" type="ORF">UQ64_23750</name>
</gene>
<proteinExistence type="predicted"/>
<feature type="compositionally biased region" description="Basic and acidic residues" evidence="1">
    <location>
        <begin position="43"/>
        <end position="52"/>
    </location>
</feature>
<comment type="caution">
    <text evidence="2">The sequence shown here is derived from an EMBL/GenBank/DDBJ whole genome shotgun (WGS) entry which is preliminary data.</text>
</comment>
<dbReference type="PANTHER" id="PTHR43649:SF12">
    <property type="entry name" value="DIACETYLCHITOBIOSE BINDING PROTEIN DASA"/>
    <property type="match status" value="1"/>
</dbReference>
<protein>
    <submittedName>
        <fullName evidence="2">ABC transporter substrate-binding protein</fullName>
    </submittedName>
</protein>
<organism evidence="2 3">
    <name type="scientific">Paenibacillus etheri</name>
    <dbReference type="NCBI Taxonomy" id="1306852"/>
    <lineage>
        <taxon>Bacteria</taxon>
        <taxon>Bacillati</taxon>
        <taxon>Bacillota</taxon>
        <taxon>Bacilli</taxon>
        <taxon>Bacillales</taxon>
        <taxon>Paenibacillaceae</taxon>
        <taxon>Paenibacillus</taxon>
    </lineage>
</organism>
<name>A0A0W1ATP0_9BACL</name>
<dbReference type="PROSITE" id="PS51257">
    <property type="entry name" value="PROKAR_LIPOPROTEIN"/>
    <property type="match status" value="1"/>
</dbReference>
<dbReference type="Proteomes" id="UP000054709">
    <property type="component" value="Unassembled WGS sequence"/>
</dbReference>
<dbReference type="AlphaFoldDB" id="A0A0W1ATP0"/>
<dbReference type="InterPro" id="IPR006059">
    <property type="entry name" value="SBP"/>
</dbReference>
<accession>A0A0W1ATP0</accession>
<reference evidence="2 3" key="1">
    <citation type="journal article" date="2015" name="Int. Biodeterior. Biodegradation">
        <title>Physiological and genetic screening methods for the isolation of methyl tert-butyl ether-degrading bacteria for bioremediation purposes.</title>
        <authorList>
            <person name="Guisado I.M."/>
            <person name="Purswani J."/>
            <person name="Gonzalez Lopez J."/>
            <person name="Pozo C."/>
        </authorList>
    </citation>
    <scope>NUCLEOTIDE SEQUENCE [LARGE SCALE GENOMIC DNA]</scope>
    <source>
        <strain evidence="2 3">SH7</strain>
    </source>
</reference>
<dbReference type="Pfam" id="PF01547">
    <property type="entry name" value="SBP_bac_1"/>
    <property type="match status" value="1"/>
</dbReference>
<keyword evidence="3" id="KW-1185">Reference proteome</keyword>
<dbReference type="CDD" id="cd13582">
    <property type="entry name" value="PBP2_AlgQ_like_3"/>
    <property type="match status" value="1"/>
</dbReference>
<dbReference type="InterPro" id="IPR050490">
    <property type="entry name" value="Bact_solute-bd_prot1"/>
</dbReference>
<feature type="region of interest" description="Disordered" evidence="1">
    <location>
        <begin position="29"/>
        <end position="52"/>
    </location>
</feature>
<evidence type="ECO:0000313" key="3">
    <source>
        <dbReference type="Proteomes" id="UP000054709"/>
    </source>
</evidence>